<dbReference type="InterPro" id="IPR052551">
    <property type="entry name" value="UV-DNA_repair_photolyase"/>
</dbReference>
<name>A0A5M6DBM3_9BACT</name>
<dbReference type="InterPro" id="IPR007357">
    <property type="entry name" value="PhrB-like"/>
</dbReference>
<dbReference type="SUPFAM" id="SSF48173">
    <property type="entry name" value="Cryptochrome/photolyase FAD-binding domain"/>
    <property type="match status" value="1"/>
</dbReference>
<dbReference type="PANTHER" id="PTHR38657">
    <property type="entry name" value="SLR1343 PROTEIN"/>
    <property type="match status" value="1"/>
</dbReference>
<dbReference type="InterPro" id="IPR036134">
    <property type="entry name" value="Crypto/Photolyase_FAD-like_sf"/>
</dbReference>
<organism evidence="1 2">
    <name type="scientific">Roseiconus nitratireducens</name>
    <dbReference type="NCBI Taxonomy" id="2605748"/>
    <lineage>
        <taxon>Bacteria</taxon>
        <taxon>Pseudomonadati</taxon>
        <taxon>Planctomycetota</taxon>
        <taxon>Planctomycetia</taxon>
        <taxon>Pirellulales</taxon>
        <taxon>Pirellulaceae</taxon>
        <taxon>Roseiconus</taxon>
    </lineage>
</organism>
<dbReference type="Gene3D" id="1.25.40.80">
    <property type="match status" value="1"/>
</dbReference>
<dbReference type="InterPro" id="IPR014729">
    <property type="entry name" value="Rossmann-like_a/b/a_fold"/>
</dbReference>
<sequence length="521" mass="59964">MSRRSRNLVLVLGDQLNHDSAALQDFDASVDRIWMAENQEEASHVWCHKYRLVSFFAPMRHFREELRANGFQVDYHELPSDGRKARKSSFSRLLRETFSQGEPQKVVVVHPGDDRVLRSLQQTTADCGVPMEVREDEHFYCSIDRFREWAADRKSMVLESFYRTMRKEHDVLIDSEGEPIGGSWNFDKENRSSFKRGGPGEIPEPPRFAPDAITRDVMEMVSSRFSDHPGELDDFDLPVTRDQAVESLEDFVRHRLPDFGTYQDAMWGDQRFLYHSRLSHAINLHLLSPREVVEAAVGAFQDDIAPINAVEGFVRQILGWREYVRGVYWTQMPEYAELNALQCDPSQGVPDFFWDGQTEMACVADSMRLVMETAYAHHIQRLMVLGLYAQLLGVHPRRFHEWHLAMYADAIDWVSLPNALGMSQYGDGGLMATKPYCASGAYINRMSNHCRSCRYSPKEAVGEDACPFTTLYWDFLQRHRSAFAQNPRMKMQLMNLDRKDAAFLSKVRERAGAIQSGELPV</sequence>
<proteinExistence type="predicted"/>
<dbReference type="RefSeq" id="WP_150076552.1">
    <property type="nucleotide sequence ID" value="NZ_VWOX01000005.1"/>
</dbReference>
<dbReference type="AlphaFoldDB" id="A0A5M6DBM3"/>
<dbReference type="PANTHER" id="PTHR38657:SF1">
    <property type="entry name" value="SLR1343 PROTEIN"/>
    <property type="match status" value="1"/>
</dbReference>
<accession>A0A5M6DBM3</accession>
<keyword evidence="2" id="KW-1185">Reference proteome</keyword>
<dbReference type="EMBL" id="VWOX01000005">
    <property type="protein sequence ID" value="KAA5543800.1"/>
    <property type="molecule type" value="Genomic_DNA"/>
</dbReference>
<protein>
    <submittedName>
        <fullName evidence="1">Cryptochrome/photolyase family protein</fullName>
    </submittedName>
</protein>
<gene>
    <name evidence="1" type="ORF">FYK55_11540</name>
</gene>
<evidence type="ECO:0000313" key="1">
    <source>
        <dbReference type="EMBL" id="KAA5543800.1"/>
    </source>
</evidence>
<dbReference type="Proteomes" id="UP000324479">
    <property type="component" value="Unassembled WGS sequence"/>
</dbReference>
<dbReference type="Gene3D" id="1.10.579.10">
    <property type="entry name" value="DNA Cyclobutane Dipyrimidine Photolyase, subunit A, domain 3"/>
    <property type="match status" value="1"/>
</dbReference>
<dbReference type="GO" id="GO:0016829">
    <property type="term" value="F:lyase activity"/>
    <property type="evidence" value="ECO:0007669"/>
    <property type="project" value="UniProtKB-KW"/>
</dbReference>
<reference evidence="1 2" key="1">
    <citation type="submission" date="2019-08" db="EMBL/GenBank/DDBJ databases">
        <authorList>
            <person name="Dhanesh K."/>
            <person name="Kumar G."/>
            <person name="Sasikala C."/>
            <person name="Venkata Ramana C."/>
        </authorList>
    </citation>
    <scope>NUCLEOTIDE SEQUENCE [LARGE SCALE GENOMIC DNA]</scope>
    <source>
        <strain evidence="1 2">JC645</strain>
    </source>
</reference>
<dbReference type="Pfam" id="PF04244">
    <property type="entry name" value="DPRP"/>
    <property type="match status" value="1"/>
</dbReference>
<evidence type="ECO:0000313" key="2">
    <source>
        <dbReference type="Proteomes" id="UP000324479"/>
    </source>
</evidence>
<comment type="caution">
    <text evidence="1">The sequence shown here is derived from an EMBL/GenBank/DDBJ whole genome shotgun (WGS) entry which is preliminary data.</text>
</comment>
<dbReference type="Gene3D" id="3.40.50.620">
    <property type="entry name" value="HUPs"/>
    <property type="match status" value="1"/>
</dbReference>
<dbReference type="Gene3D" id="1.10.10.1710">
    <property type="entry name" value="Deoxyribodipyrimidine photolyase-related"/>
    <property type="match status" value="1"/>
</dbReference>
<keyword evidence="1" id="KW-0456">Lyase</keyword>